<dbReference type="Pfam" id="PF13537">
    <property type="entry name" value="GATase_7"/>
    <property type="match status" value="1"/>
</dbReference>
<dbReference type="PANTHER" id="PTHR11907">
    <property type="entry name" value="AMIDOPHOSPHORIBOSYLTRANSFERASE"/>
    <property type="match status" value="1"/>
</dbReference>
<dbReference type="InterPro" id="IPR029055">
    <property type="entry name" value="Ntn_hydrolases_N"/>
</dbReference>
<protein>
    <recommendedName>
        <fullName evidence="3">Glutamine amidotransferase type-2 domain-containing protein</fullName>
    </recommendedName>
</protein>
<evidence type="ECO:0000313" key="4">
    <source>
        <dbReference type="EMBL" id="GAG36117.1"/>
    </source>
</evidence>
<proteinExistence type="predicted"/>
<feature type="non-terminal residue" evidence="4">
    <location>
        <position position="233"/>
    </location>
</feature>
<dbReference type="InterPro" id="IPR035584">
    <property type="entry name" value="PurF_N"/>
</dbReference>
<dbReference type="InterPro" id="IPR017932">
    <property type="entry name" value="GATase_2_dom"/>
</dbReference>
<evidence type="ECO:0000256" key="2">
    <source>
        <dbReference type="ARBA" id="ARBA00022962"/>
    </source>
</evidence>
<dbReference type="CDD" id="cd00715">
    <property type="entry name" value="GPATase_N"/>
    <property type="match status" value="1"/>
</dbReference>
<evidence type="ECO:0000256" key="1">
    <source>
        <dbReference type="ARBA" id="ARBA00022679"/>
    </source>
</evidence>
<keyword evidence="1" id="KW-0808">Transferase</keyword>
<dbReference type="Gene3D" id="3.60.20.10">
    <property type="entry name" value="Glutamine Phosphoribosylpyrophosphate, subunit 1, domain 1"/>
    <property type="match status" value="1"/>
</dbReference>
<dbReference type="EMBL" id="BARS01040476">
    <property type="protein sequence ID" value="GAG36117.1"/>
    <property type="molecule type" value="Genomic_DNA"/>
</dbReference>
<feature type="domain" description="Glutamine amidotransferase type-2" evidence="3">
    <location>
        <begin position="14"/>
        <end position="233"/>
    </location>
</feature>
<reference evidence="4" key="1">
    <citation type="journal article" date="2014" name="Front. Microbiol.">
        <title>High frequency of phylogenetically diverse reductive dehalogenase-homologous genes in deep subseafloor sedimentary metagenomes.</title>
        <authorList>
            <person name="Kawai M."/>
            <person name="Futagami T."/>
            <person name="Toyoda A."/>
            <person name="Takaki Y."/>
            <person name="Nishi S."/>
            <person name="Hori S."/>
            <person name="Arai W."/>
            <person name="Tsubouchi T."/>
            <person name="Morono Y."/>
            <person name="Uchiyama I."/>
            <person name="Ito T."/>
            <person name="Fujiyama A."/>
            <person name="Inagaki F."/>
            <person name="Takami H."/>
        </authorList>
    </citation>
    <scope>NUCLEOTIDE SEQUENCE</scope>
    <source>
        <strain evidence="4">Expedition CK06-06</strain>
    </source>
</reference>
<gene>
    <name evidence="4" type="ORF">S01H1_61690</name>
</gene>
<organism evidence="4">
    <name type="scientific">marine sediment metagenome</name>
    <dbReference type="NCBI Taxonomy" id="412755"/>
    <lineage>
        <taxon>unclassified sequences</taxon>
        <taxon>metagenomes</taxon>
        <taxon>ecological metagenomes</taxon>
    </lineage>
</organism>
<dbReference type="PROSITE" id="PS51278">
    <property type="entry name" value="GATASE_TYPE_2"/>
    <property type="match status" value="1"/>
</dbReference>
<dbReference type="AlphaFoldDB" id="X0XLA8"/>
<comment type="caution">
    <text evidence="4">The sequence shown here is derived from an EMBL/GenBank/DDBJ whole genome shotgun (WGS) entry which is preliminary data.</text>
</comment>
<dbReference type="GO" id="GO:0016740">
    <property type="term" value="F:transferase activity"/>
    <property type="evidence" value="ECO:0007669"/>
    <property type="project" value="UniProtKB-KW"/>
</dbReference>
<sequence length="233" mass="25672">MTLPVNEPSVRHHCGLFGIWGHEDAVYLTHLALYALQHRGQESAGIVSTDGEHLLRHAGLGLVNQVFDQRSLEQIRARNAIGHVRYSTTGSSTEGNTQPLLFSFAGGQVAIAHNGNLINAALLRRKYEEVGHIFQTTSDTEVIIHLLAKPAHQHKNRPLNHVLDHLQGAYSLLLLFPDRMVAVRDPLGFRPLCLGRTKSGATVVASETKAFDMIDAVYVRDVEPGEIITIRAN</sequence>
<dbReference type="SUPFAM" id="SSF56235">
    <property type="entry name" value="N-terminal nucleophile aminohydrolases (Ntn hydrolases)"/>
    <property type="match status" value="1"/>
</dbReference>
<evidence type="ECO:0000259" key="3">
    <source>
        <dbReference type="PROSITE" id="PS51278"/>
    </source>
</evidence>
<accession>X0XLA8</accession>
<keyword evidence="2" id="KW-0315">Glutamine amidotransferase</keyword>
<name>X0XLA8_9ZZZZ</name>